<dbReference type="Gene3D" id="1.10.530.10">
    <property type="match status" value="1"/>
</dbReference>
<gene>
    <name evidence="3" type="ORF">METZ01_LOCUS27423</name>
</gene>
<name>A0A381Q843_9ZZZZ</name>
<protein>
    <recommendedName>
        <fullName evidence="2">Transglycosylase SLT domain-containing protein</fullName>
    </recommendedName>
</protein>
<dbReference type="InterPro" id="IPR023346">
    <property type="entry name" value="Lysozyme-like_dom_sf"/>
</dbReference>
<evidence type="ECO:0000256" key="1">
    <source>
        <dbReference type="SAM" id="Phobius"/>
    </source>
</evidence>
<keyword evidence="1" id="KW-1133">Transmembrane helix</keyword>
<feature type="domain" description="Transglycosylase SLT" evidence="2">
    <location>
        <begin position="113"/>
        <end position="208"/>
    </location>
</feature>
<proteinExistence type="predicted"/>
<dbReference type="InterPro" id="IPR008258">
    <property type="entry name" value="Transglycosylase_SLT_dom_1"/>
</dbReference>
<keyword evidence="1" id="KW-0812">Transmembrane</keyword>
<dbReference type="Pfam" id="PF01464">
    <property type="entry name" value="SLT"/>
    <property type="match status" value="1"/>
</dbReference>
<dbReference type="EMBL" id="UINC01001216">
    <property type="protein sequence ID" value="SUZ74569.1"/>
    <property type="molecule type" value="Genomic_DNA"/>
</dbReference>
<accession>A0A381Q843</accession>
<dbReference type="SUPFAM" id="SSF53955">
    <property type="entry name" value="Lysozyme-like"/>
    <property type="match status" value="1"/>
</dbReference>
<keyword evidence="1" id="KW-0472">Membrane</keyword>
<reference evidence="3" key="1">
    <citation type="submission" date="2018-05" db="EMBL/GenBank/DDBJ databases">
        <authorList>
            <person name="Lanie J.A."/>
            <person name="Ng W.-L."/>
            <person name="Kazmierczak K.M."/>
            <person name="Andrzejewski T.M."/>
            <person name="Davidsen T.M."/>
            <person name="Wayne K.J."/>
            <person name="Tettelin H."/>
            <person name="Glass J.I."/>
            <person name="Rusch D."/>
            <person name="Podicherti R."/>
            <person name="Tsui H.-C.T."/>
            <person name="Winkler M.E."/>
        </authorList>
    </citation>
    <scope>NUCLEOTIDE SEQUENCE</scope>
</reference>
<feature type="transmembrane region" description="Helical" evidence="1">
    <location>
        <begin position="44"/>
        <end position="61"/>
    </location>
</feature>
<sequence>MTIALSDGLVFPALSVIRVVPIATNSIDEAAFVLRRRSFLVSKAIALVGLVLMTLGLSVPYEPMPDRLIVRIGTPESMASSTTWNDERDEFASKLHRGFGIRYETAAEFSSWILEASKRQRLSPELIASLVLTESSFRKDVTSSVGAIGPAQIRIEFWQRFCGTADLADPEENIYCGAQILAHYQEMCGSENCALKSYNLGFRNRNRQDFARAGERYLRKIDRHREALSDSAI</sequence>
<evidence type="ECO:0000259" key="2">
    <source>
        <dbReference type="Pfam" id="PF01464"/>
    </source>
</evidence>
<dbReference type="AlphaFoldDB" id="A0A381Q843"/>
<organism evidence="3">
    <name type="scientific">marine metagenome</name>
    <dbReference type="NCBI Taxonomy" id="408172"/>
    <lineage>
        <taxon>unclassified sequences</taxon>
        <taxon>metagenomes</taxon>
        <taxon>ecological metagenomes</taxon>
    </lineage>
</organism>
<evidence type="ECO:0000313" key="3">
    <source>
        <dbReference type="EMBL" id="SUZ74569.1"/>
    </source>
</evidence>